<comment type="caution">
    <text evidence="1">The sequence shown here is derived from an EMBL/GenBank/DDBJ whole genome shotgun (WGS) entry which is preliminary data.</text>
</comment>
<dbReference type="Proteomes" id="UP000320176">
    <property type="component" value="Unassembled WGS sequence"/>
</dbReference>
<organism evidence="1 2">
    <name type="scientific">Stieleria varia</name>
    <dbReference type="NCBI Taxonomy" id="2528005"/>
    <lineage>
        <taxon>Bacteria</taxon>
        <taxon>Pseudomonadati</taxon>
        <taxon>Planctomycetota</taxon>
        <taxon>Planctomycetia</taxon>
        <taxon>Pirellulales</taxon>
        <taxon>Pirellulaceae</taxon>
        <taxon>Stieleria</taxon>
    </lineage>
</organism>
<keyword evidence="2" id="KW-1185">Reference proteome</keyword>
<sequence>MQYPGYRQNRELSSDFSTTRTRVIHGISFTRLRFVLILASFPIKSNSRSQH</sequence>
<evidence type="ECO:0000313" key="2">
    <source>
        <dbReference type="Proteomes" id="UP000320176"/>
    </source>
</evidence>
<proteinExistence type="predicted"/>
<reference evidence="1 2" key="1">
    <citation type="submission" date="2019-02" db="EMBL/GenBank/DDBJ databases">
        <title>Deep-cultivation of Planctomycetes and their phenomic and genomic characterization uncovers novel biology.</title>
        <authorList>
            <person name="Wiegand S."/>
            <person name="Jogler M."/>
            <person name="Boedeker C."/>
            <person name="Pinto D."/>
            <person name="Vollmers J."/>
            <person name="Rivas-Marin E."/>
            <person name="Kohn T."/>
            <person name="Peeters S.H."/>
            <person name="Heuer A."/>
            <person name="Rast P."/>
            <person name="Oberbeckmann S."/>
            <person name="Bunk B."/>
            <person name="Jeske O."/>
            <person name="Meyerdierks A."/>
            <person name="Storesund J.E."/>
            <person name="Kallscheuer N."/>
            <person name="Luecker S."/>
            <person name="Lage O.M."/>
            <person name="Pohl T."/>
            <person name="Merkel B.J."/>
            <person name="Hornburger P."/>
            <person name="Mueller R.-W."/>
            <person name="Bruemmer F."/>
            <person name="Labrenz M."/>
            <person name="Spormann A.M."/>
            <person name="Op Den Camp H."/>
            <person name="Overmann J."/>
            <person name="Amann R."/>
            <person name="Jetten M.S.M."/>
            <person name="Mascher T."/>
            <person name="Medema M.H."/>
            <person name="Devos D.P."/>
            <person name="Kaster A.-K."/>
            <person name="Ovreas L."/>
            <person name="Rohde M."/>
            <person name="Galperin M.Y."/>
            <person name="Jogler C."/>
        </authorList>
    </citation>
    <scope>NUCLEOTIDE SEQUENCE [LARGE SCALE GENOMIC DNA]</scope>
    <source>
        <strain evidence="1 2">Pla52n</strain>
    </source>
</reference>
<name>A0A5C6B2G1_9BACT</name>
<gene>
    <name evidence="1" type="ORF">Pla52n_22270</name>
</gene>
<accession>A0A5C6B2G1</accession>
<evidence type="ECO:0000313" key="1">
    <source>
        <dbReference type="EMBL" id="TWU06505.1"/>
    </source>
</evidence>
<protein>
    <submittedName>
        <fullName evidence="1">Uncharacterized protein</fullName>
    </submittedName>
</protein>
<dbReference type="AlphaFoldDB" id="A0A5C6B2G1"/>
<dbReference type="EMBL" id="SJPN01000002">
    <property type="protein sequence ID" value="TWU06505.1"/>
    <property type="molecule type" value="Genomic_DNA"/>
</dbReference>